<evidence type="ECO:0000313" key="1">
    <source>
        <dbReference type="EMBL" id="MYN16762.1"/>
    </source>
</evidence>
<sequence>MTNTIKLERAAWKSYFDRVSKRLAGRQAEIEIASLDVGSQIAAKWLTVFGVSYDEKNDLLAVMAEGLDHMIRHPRAVFVESDGTDLHSINAIDEDGASQIVRFREPLALAAA</sequence>
<dbReference type="AlphaFoldDB" id="A0A845HC81"/>
<name>A0A845HC81_9BURK</name>
<dbReference type="Pfam" id="PF17269">
    <property type="entry name" value="DUF5335"/>
    <property type="match status" value="1"/>
</dbReference>
<dbReference type="RefSeq" id="WP_161089446.1">
    <property type="nucleotide sequence ID" value="NZ_WWCV01000011.1"/>
</dbReference>
<accession>A0A845HC81</accession>
<protein>
    <submittedName>
        <fullName evidence="1">Uncharacterized protein</fullName>
    </submittedName>
</protein>
<proteinExistence type="predicted"/>
<dbReference type="Proteomes" id="UP000484875">
    <property type="component" value="Unassembled WGS sequence"/>
</dbReference>
<keyword evidence="2" id="KW-1185">Reference proteome</keyword>
<organism evidence="1 2">
    <name type="scientific">Duganella vulcania</name>
    <dbReference type="NCBI Taxonomy" id="2692166"/>
    <lineage>
        <taxon>Bacteria</taxon>
        <taxon>Pseudomonadati</taxon>
        <taxon>Pseudomonadota</taxon>
        <taxon>Betaproteobacteria</taxon>
        <taxon>Burkholderiales</taxon>
        <taxon>Oxalobacteraceae</taxon>
        <taxon>Telluria group</taxon>
        <taxon>Duganella</taxon>
    </lineage>
</organism>
<evidence type="ECO:0000313" key="2">
    <source>
        <dbReference type="Proteomes" id="UP000484875"/>
    </source>
</evidence>
<comment type="caution">
    <text evidence="1">The sequence shown here is derived from an EMBL/GenBank/DDBJ whole genome shotgun (WGS) entry which is preliminary data.</text>
</comment>
<dbReference type="EMBL" id="WWCV01000011">
    <property type="protein sequence ID" value="MYN16762.1"/>
    <property type="molecule type" value="Genomic_DNA"/>
</dbReference>
<reference evidence="1 2" key="1">
    <citation type="submission" date="2019-12" db="EMBL/GenBank/DDBJ databases">
        <title>Novel species isolated from a subtropical stream in China.</title>
        <authorList>
            <person name="Lu H."/>
        </authorList>
    </citation>
    <scope>NUCLEOTIDE SEQUENCE [LARGE SCALE GENOMIC DNA]</scope>
    <source>
        <strain evidence="1 2">FT107W</strain>
    </source>
</reference>
<dbReference type="InterPro" id="IPR035223">
    <property type="entry name" value="DUF5335"/>
</dbReference>
<gene>
    <name evidence="1" type="ORF">GTP81_08355</name>
</gene>